<dbReference type="EMBL" id="JABSNP010000009">
    <property type="protein sequence ID" value="NRT19496.1"/>
    <property type="molecule type" value="Genomic_DNA"/>
</dbReference>
<gene>
    <name evidence="1" type="ORF">HNP98_002325</name>
</gene>
<accession>A0ABX2FR83</accession>
<dbReference type="Proteomes" id="UP000779507">
    <property type="component" value="Unassembled WGS sequence"/>
</dbReference>
<evidence type="ECO:0000313" key="2">
    <source>
        <dbReference type="Proteomes" id="UP000779507"/>
    </source>
</evidence>
<name>A0ABX2FR83_9BACT</name>
<sequence>MSILPRLLGLGLLTLLMGLLLGACETSRRSTNEQTMPEYNTKVTVPNKQIAQTSGEQIDFKVSQSELATAFIREFGDGTVIDRVLVHKAPAEPNEPTVYYLVGMGLRNGMFRAMALPLLGGGDNTVFLSPSASRYIITGVGCSSCFFNFEGDRIVGTLCEGNPGGGRCDLRREPGNTLFPK</sequence>
<keyword evidence="2" id="KW-1185">Reference proteome</keyword>
<comment type="caution">
    <text evidence="1">The sequence shown here is derived from an EMBL/GenBank/DDBJ whole genome shotgun (WGS) entry which is preliminary data.</text>
</comment>
<evidence type="ECO:0000313" key="1">
    <source>
        <dbReference type="EMBL" id="NRT19496.1"/>
    </source>
</evidence>
<proteinExistence type="predicted"/>
<dbReference type="PROSITE" id="PS51257">
    <property type="entry name" value="PROKAR_LIPOPROTEIN"/>
    <property type="match status" value="1"/>
</dbReference>
<reference evidence="1 2" key="1">
    <citation type="submission" date="2020-05" db="EMBL/GenBank/DDBJ databases">
        <title>Genomic Encyclopedia of Type Strains, Phase IV (KMG-V): Genome sequencing to study the core and pangenomes of soil and plant-associated prokaryotes.</title>
        <authorList>
            <person name="Whitman W."/>
        </authorList>
    </citation>
    <scope>NUCLEOTIDE SEQUENCE [LARGE SCALE GENOMIC DNA]</scope>
    <source>
        <strain evidence="1 2">9A</strain>
    </source>
</reference>
<dbReference type="RefSeq" id="WP_173810216.1">
    <property type="nucleotide sequence ID" value="NZ_JABSNP010000009.1"/>
</dbReference>
<protein>
    <recommendedName>
        <fullName evidence="3">Lipoprotein</fullName>
    </recommendedName>
</protein>
<organism evidence="1 2">
    <name type="scientific">Hymenobacter caeli</name>
    <dbReference type="NCBI Taxonomy" id="2735894"/>
    <lineage>
        <taxon>Bacteria</taxon>
        <taxon>Pseudomonadati</taxon>
        <taxon>Bacteroidota</taxon>
        <taxon>Cytophagia</taxon>
        <taxon>Cytophagales</taxon>
        <taxon>Hymenobacteraceae</taxon>
        <taxon>Hymenobacter</taxon>
    </lineage>
</organism>
<evidence type="ECO:0008006" key="3">
    <source>
        <dbReference type="Google" id="ProtNLM"/>
    </source>
</evidence>